<gene>
    <name evidence="2" type="ORF">Pmani_031101</name>
</gene>
<feature type="compositionally biased region" description="Basic and acidic residues" evidence="1">
    <location>
        <begin position="1"/>
        <end position="32"/>
    </location>
</feature>
<accession>A0AAE1NWB7</accession>
<reference evidence="2" key="1">
    <citation type="submission" date="2023-11" db="EMBL/GenBank/DDBJ databases">
        <title>Genome assemblies of two species of porcelain crab, Petrolisthes cinctipes and Petrolisthes manimaculis (Anomura: Porcellanidae).</title>
        <authorList>
            <person name="Angst P."/>
        </authorList>
    </citation>
    <scope>NUCLEOTIDE SEQUENCE</scope>
    <source>
        <strain evidence="2">PB745_02</strain>
        <tissue evidence="2">Gill</tissue>
    </source>
</reference>
<keyword evidence="3" id="KW-1185">Reference proteome</keyword>
<dbReference type="EMBL" id="JAWZYT010003864">
    <property type="protein sequence ID" value="KAK4296401.1"/>
    <property type="molecule type" value="Genomic_DNA"/>
</dbReference>
<evidence type="ECO:0000313" key="3">
    <source>
        <dbReference type="Proteomes" id="UP001292094"/>
    </source>
</evidence>
<feature type="compositionally biased region" description="Low complexity" evidence="1">
    <location>
        <begin position="62"/>
        <end position="72"/>
    </location>
</feature>
<dbReference type="AlphaFoldDB" id="A0AAE1NWB7"/>
<protein>
    <submittedName>
        <fullName evidence="2">Uncharacterized protein</fullName>
    </submittedName>
</protein>
<dbReference type="Proteomes" id="UP001292094">
    <property type="component" value="Unassembled WGS sequence"/>
</dbReference>
<feature type="region of interest" description="Disordered" evidence="1">
    <location>
        <begin position="1"/>
        <end position="83"/>
    </location>
</feature>
<sequence length="83" mass="9377">MVKRDEEGRKMGETERGGREGEKKWDQKEMGKRYSKGVPITTPFPTSLYHHQPNPNPTRGNVSVSCSSRVCSAKTGKREQLNV</sequence>
<organism evidence="2 3">
    <name type="scientific">Petrolisthes manimaculis</name>
    <dbReference type="NCBI Taxonomy" id="1843537"/>
    <lineage>
        <taxon>Eukaryota</taxon>
        <taxon>Metazoa</taxon>
        <taxon>Ecdysozoa</taxon>
        <taxon>Arthropoda</taxon>
        <taxon>Crustacea</taxon>
        <taxon>Multicrustacea</taxon>
        <taxon>Malacostraca</taxon>
        <taxon>Eumalacostraca</taxon>
        <taxon>Eucarida</taxon>
        <taxon>Decapoda</taxon>
        <taxon>Pleocyemata</taxon>
        <taxon>Anomura</taxon>
        <taxon>Galatheoidea</taxon>
        <taxon>Porcellanidae</taxon>
        <taxon>Petrolisthes</taxon>
    </lineage>
</organism>
<evidence type="ECO:0000313" key="2">
    <source>
        <dbReference type="EMBL" id="KAK4296401.1"/>
    </source>
</evidence>
<name>A0AAE1NWB7_9EUCA</name>
<proteinExistence type="predicted"/>
<evidence type="ECO:0000256" key="1">
    <source>
        <dbReference type="SAM" id="MobiDB-lite"/>
    </source>
</evidence>
<comment type="caution">
    <text evidence="2">The sequence shown here is derived from an EMBL/GenBank/DDBJ whole genome shotgun (WGS) entry which is preliminary data.</text>
</comment>